<sequence length="264" mass="27866">MDLGLAGKQVFISGSTAGIGLAVAKAFLKEGAAVLVNGRKQATVDQTVALLQEEFPGQQVGGAVADFTDPDSIARLIDDLPLIDILINNVGIYTAQSFYEATDADWTRQVEVNLMSGVRLSRALLPKMLERDWGRIQFISSECASLVPEDLIAYSTTKAALHALSRGLAQLCKGSGVTVNTFMPGSTMTEGAAVFLEQLAAARNTSPENAEKSFFTEDRPASLLERFADVAEIANTLVYFASPLSSATNGAVIKLEGGSTGGSL</sequence>
<organism evidence="3 4">
    <name type="scientific">Robiginitalea myxolifaciens</name>
    <dbReference type="NCBI Taxonomy" id="400055"/>
    <lineage>
        <taxon>Bacteria</taxon>
        <taxon>Pseudomonadati</taxon>
        <taxon>Bacteroidota</taxon>
        <taxon>Flavobacteriia</taxon>
        <taxon>Flavobacteriales</taxon>
        <taxon>Flavobacteriaceae</taxon>
        <taxon>Robiginitalea</taxon>
    </lineage>
</organism>
<protein>
    <submittedName>
        <fullName evidence="3">NAD(P)-dependent dehydrogenase, short-chain alcohol dehydrogenase family</fullName>
    </submittedName>
</protein>
<gene>
    <name evidence="3" type="ORF">SAMN04490243_2568</name>
</gene>
<dbReference type="Proteomes" id="UP000199534">
    <property type="component" value="Unassembled WGS sequence"/>
</dbReference>
<dbReference type="SUPFAM" id="SSF51735">
    <property type="entry name" value="NAD(P)-binding Rossmann-fold domains"/>
    <property type="match status" value="1"/>
</dbReference>
<dbReference type="Pfam" id="PF00106">
    <property type="entry name" value="adh_short"/>
    <property type="match status" value="1"/>
</dbReference>
<dbReference type="RefSeq" id="WP_092982953.1">
    <property type="nucleotide sequence ID" value="NZ_FOYQ01000002.1"/>
</dbReference>
<dbReference type="InterPro" id="IPR036291">
    <property type="entry name" value="NAD(P)-bd_dom_sf"/>
</dbReference>
<dbReference type="InterPro" id="IPR020904">
    <property type="entry name" value="Sc_DH/Rdtase_CS"/>
</dbReference>
<dbReference type="PRINTS" id="PR00081">
    <property type="entry name" value="GDHRDH"/>
</dbReference>
<name>A0A1I6HCK1_9FLAO</name>
<dbReference type="GO" id="GO:0016491">
    <property type="term" value="F:oxidoreductase activity"/>
    <property type="evidence" value="ECO:0007669"/>
    <property type="project" value="UniProtKB-KW"/>
</dbReference>
<dbReference type="AlphaFoldDB" id="A0A1I6HCK1"/>
<dbReference type="PANTHER" id="PTHR43477:SF1">
    <property type="entry name" value="DIHYDROANTICAPSIN 7-DEHYDROGENASE"/>
    <property type="match status" value="1"/>
</dbReference>
<keyword evidence="4" id="KW-1185">Reference proteome</keyword>
<proteinExistence type="inferred from homology"/>
<dbReference type="InterPro" id="IPR002347">
    <property type="entry name" value="SDR_fam"/>
</dbReference>
<dbReference type="EMBL" id="FOYQ01000002">
    <property type="protein sequence ID" value="SFR52235.1"/>
    <property type="molecule type" value="Genomic_DNA"/>
</dbReference>
<dbReference type="InterPro" id="IPR051122">
    <property type="entry name" value="SDR_DHRS6-like"/>
</dbReference>
<evidence type="ECO:0000313" key="3">
    <source>
        <dbReference type="EMBL" id="SFR52235.1"/>
    </source>
</evidence>
<dbReference type="OrthoDB" id="9804774at2"/>
<evidence type="ECO:0000256" key="2">
    <source>
        <dbReference type="ARBA" id="ARBA00023002"/>
    </source>
</evidence>
<dbReference type="STRING" id="400055.SAMN04490243_2568"/>
<evidence type="ECO:0000256" key="1">
    <source>
        <dbReference type="ARBA" id="ARBA00006484"/>
    </source>
</evidence>
<dbReference type="PANTHER" id="PTHR43477">
    <property type="entry name" value="DIHYDROANTICAPSIN 7-DEHYDROGENASE"/>
    <property type="match status" value="1"/>
</dbReference>
<keyword evidence="2" id="KW-0560">Oxidoreductase</keyword>
<dbReference type="PROSITE" id="PS00061">
    <property type="entry name" value="ADH_SHORT"/>
    <property type="match status" value="1"/>
</dbReference>
<evidence type="ECO:0000313" key="4">
    <source>
        <dbReference type="Proteomes" id="UP000199534"/>
    </source>
</evidence>
<dbReference type="CDD" id="cd05233">
    <property type="entry name" value="SDR_c"/>
    <property type="match status" value="1"/>
</dbReference>
<accession>A0A1I6HCK1</accession>
<reference evidence="3 4" key="1">
    <citation type="submission" date="2016-10" db="EMBL/GenBank/DDBJ databases">
        <authorList>
            <person name="de Groot N.N."/>
        </authorList>
    </citation>
    <scope>NUCLEOTIDE SEQUENCE [LARGE SCALE GENOMIC DNA]</scope>
    <source>
        <strain evidence="3 4">DSM 21019</strain>
    </source>
</reference>
<comment type="similarity">
    <text evidence="1">Belongs to the short-chain dehydrogenases/reductases (SDR) family.</text>
</comment>
<dbReference type="Gene3D" id="3.40.50.720">
    <property type="entry name" value="NAD(P)-binding Rossmann-like Domain"/>
    <property type="match status" value="1"/>
</dbReference>